<sequence>MLPPAAADQGASAKSLGNDDDPAWGEPLLLANGLLHHEQHDTTMDREHPPQLQDGDHVEHQGEQLDAELEDDAVAAEYLIVLRLESTRDAPHPGDPADGVARDLLAPTTSAPAPRQHDDQPTPDAVLPDLLASLALHDPNNNASSTGTTTAANASFACPPPPPTARIAVDAAETLALAWVVYHVATGRIVHAHLSLCRPDDALHVSEYARARSGLGNVILPSVPTTLHDALVDLDAYLHDRGWLARDAPPIALVTHDASDLRRHLPNEARRKHLPLPAFLALPRYFAVTHEVRKWLRYHPDEVARVGTALALPDLCDYFSVHYAPGPVLDEATLRSQVGPWTEHALVARAESVPAILRRCQATAHLVTALRAYRYPGVFTHAIDAALARDQFDREMSHVVHLAGVPDRANLASWFHEAGIEPVEIFHLVVDAAASGDVFVTFASHDDATRALGLAGRALPVNENGDGPWLIEVAPSSPAVLVHAHEHLVPRTLLKAQAAAVSAAANARSSTFSSTSSPHHPGAGGIPRPRHLSHTHADGHMRPGDWLCPACQFHNFASRHLCHKCATPNPRAEGVPSAFLDLAEHGPAVTATRGNGGDLDVLGISGPTPVMYHDTQNADAASLSLADHDERRAGGVGGSAAWLDAPTSSASLLSGTRSVAPPPPAALWPASAAAVTAPPPPPPLTSTGHRHDPTDPLPPAVPPLPHRPTSRSTPVTGRMDLVLPPCAVNASRRDAAGCLRCGGRHGALAAENSCH</sequence>
<keyword evidence="2 4" id="KW-0863">Zinc-finger</keyword>
<dbReference type="PROSITE" id="PS01358">
    <property type="entry name" value="ZF_RANBP2_1"/>
    <property type="match status" value="1"/>
</dbReference>
<dbReference type="Gene3D" id="4.10.1060.10">
    <property type="entry name" value="Zinc finger, RanBP2-type"/>
    <property type="match status" value="1"/>
</dbReference>
<protein>
    <recommendedName>
        <fullName evidence="6">RanBP2-type domain-containing protein</fullName>
    </recommendedName>
</protein>
<feature type="compositionally biased region" description="Basic and acidic residues" evidence="5">
    <location>
        <begin position="41"/>
        <end position="63"/>
    </location>
</feature>
<dbReference type="OrthoDB" id="448399at2759"/>
<evidence type="ECO:0000256" key="2">
    <source>
        <dbReference type="ARBA" id="ARBA00022771"/>
    </source>
</evidence>
<dbReference type="Proteomes" id="UP000054350">
    <property type="component" value="Unassembled WGS sequence"/>
</dbReference>
<dbReference type="STRING" id="578462.A0A0L0T1T0"/>
<dbReference type="InterPro" id="IPR001876">
    <property type="entry name" value="Znf_RanBP2"/>
</dbReference>
<feature type="region of interest" description="Disordered" evidence="5">
    <location>
        <begin position="1"/>
        <end position="27"/>
    </location>
</feature>
<evidence type="ECO:0000313" key="7">
    <source>
        <dbReference type="EMBL" id="KNE68803.1"/>
    </source>
</evidence>
<dbReference type="InterPro" id="IPR036397">
    <property type="entry name" value="RNaseH_sf"/>
</dbReference>
<dbReference type="InterPro" id="IPR036443">
    <property type="entry name" value="Znf_RanBP2_sf"/>
</dbReference>
<reference evidence="7 8" key="1">
    <citation type="submission" date="2009-11" db="EMBL/GenBank/DDBJ databases">
        <title>Annotation of Allomyces macrogynus ATCC 38327.</title>
        <authorList>
            <consortium name="The Broad Institute Genome Sequencing Platform"/>
            <person name="Russ C."/>
            <person name="Cuomo C."/>
            <person name="Burger G."/>
            <person name="Gray M.W."/>
            <person name="Holland P.W.H."/>
            <person name="King N."/>
            <person name="Lang F.B.F."/>
            <person name="Roger A.J."/>
            <person name="Ruiz-Trillo I."/>
            <person name="Young S.K."/>
            <person name="Zeng Q."/>
            <person name="Gargeya S."/>
            <person name="Fitzgerald M."/>
            <person name="Haas B."/>
            <person name="Abouelleil A."/>
            <person name="Alvarado L."/>
            <person name="Arachchi H.M."/>
            <person name="Berlin A."/>
            <person name="Chapman S.B."/>
            <person name="Gearin G."/>
            <person name="Goldberg J."/>
            <person name="Griggs A."/>
            <person name="Gujja S."/>
            <person name="Hansen M."/>
            <person name="Heiman D."/>
            <person name="Howarth C."/>
            <person name="Larimer J."/>
            <person name="Lui A."/>
            <person name="MacDonald P.J.P."/>
            <person name="McCowen C."/>
            <person name="Montmayeur A."/>
            <person name="Murphy C."/>
            <person name="Neiman D."/>
            <person name="Pearson M."/>
            <person name="Priest M."/>
            <person name="Roberts A."/>
            <person name="Saif S."/>
            <person name="Shea T."/>
            <person name="Sisk P."/>
            <person name="Stolte C."/>
            <person name="Sykes S."/>
            <person name="Wortman J."/>
            <person name="Nusbaum C."/>
            <person name="Birren B."/>
        </authorList>
    </citation>
    <scope>NUCLEOTIDE SEQUENCE [LARGE SCALE GENOMIC DNA]</scope>
    <source>
        <strain evidence="7 8">ATCC 38327</strain>
    </source>
</reference>
<dbReference type="GO" id="GO:0003676">
    <property type="term" value="F:nucleic acid binding"/>
    <property type="evidence" value="ECO:0007669"/>
    <property type="project" value="InterPro"/>
</dbReference>
<feature type="region of interest" description="Disordered" evidence="5">
    <location>
        <begin position="41"/>
        <end position="64"/>
    </location>
</feature>
<gene>
    <name evidence="7" type="ORF">AMAG_13443</name>
</gene>
<dbReference type="eggNOG" id="KOG4198">
    <property type="taxonomic scope" value="Eukaryota"/>
</dbReference>
<evidence type="ECO:0000256" key="5">
    <source>
        <dbReference type="SAM" id="MobiDB-lite"/>
    </source>
</evidence>
<dbReference type="GO" id="GO:0008270">
    <property type="term" value="F:zinc ion binding"/>
    <property type="evidence" value="ECO:0007669"/>
    <property type="project" value="UniProtKB-KW"/>
</dbReference>
<keyword evidence="3" id="KW-0862">Zinc</keyword>
<evidence type="ECO:0000256" key="3">
    <source>
        <dbReference type="ARBA" id="ARBA00022833"/>
    </source>
</evidence>
<feature type="region of interest" description="Disordered" evidence="5">
    <location>
        <begin position="673"/>
        <end position="718"/>
    </location>
</feature>
<dbReference type="VEuPathDB" id="FungiDB:AMAG_13443"/>
<evidence type="ECO:0000256" key="4">
    <source>
        <dbReference type="PROSITE-ProRule" id="PRU00322"/>
    </source>
</evidence>
<feature type="compositionally biased region" description="Pro residues" evidence="5">
    <location>
        <begin position="695"/>
        <end position="706"/>
    </location>
</feature>
<dbReference type="AlphaFoldDB" id="A0A0L0T1T0"/>
<dbReference type="PROSITE" id="PS50199">
    <property type="entry name" value="ZF_RANBP2_2"/>
    <property type="match status" value="1"/>
</dbReference>
<reference evidence="8" key="2">
    <citation type="submission" date="2009-11" db="EMBL/GenBank/DDBJ databases">
        <title>The Genome Sequence of Allomyces macrogynus strain ATCC 38327.</title>
        <authorList>
            <consortium name="The Broad Institute Genome Sequencing Platform"/>
            <person name="Russ C."/>
            <person name="Cuomo C."/>
            <person name="Shea T."/>
            <person name="Young S.K."/>
            <person name="Zeng Q."/>
            <person name="Koehrsen M."/>
            <person name="Haas B."/>
            <person name="Borodovsky M."/>
            <person name="Guigo R."/>
            <person name="Alvarado L."/>
            <person name="Berlin A."/>
            <person name="Borenstein D."/>
            <person name="Chen Z."/>
            <person name="Engels R."/>
            <person name="Freedman E."/>
            <person name="Gellesch M."/>
            <person name="Goldberg J."/>
            <person name="Griggs A."/>
            <person name="Gujja S."/>
            <person name="Heiman D."/>
            <person name="Hepburn T."/>
            <person name="Howarth C."/>
            <person name="Jen D."/>
            <person name="Larson L."/>
            <person name="Lewis B."/>
            <person name="Mehta T."/>
            <person name="Park D."/>
            <person name="Pearson M."/>
            <person name="Roberts A."/>
            <person name="Saif S."/>
            <person name="Shenoy N."/>
            <person name="Sisk P."/>
            <person name="Stolte C."/>
            <person name="Sykes S."/>
            <person name="Walk T."/>
            <person name="White J."/>
            <person name="Yandava C."/>
            <person name="Burger G."/>
            <person name="Gray M.W."/>
            <person name="Holland P.W.H."/>
            <person name="King N."/>
            <person name="Lang F.B.F."/>
            <person name="Roger A.J."/>
            <person name="Ruiz-Trillo I."/>
            <person name="Lander E."/>
            <person name="Nusbaum C."/>
        </authorList>
    </citation>
    <scope>NUCLEOTIDE SEQUENCE [LARGE SCALE GENOMIC DNA]</scope>
    <source>
        <strain evidence="8">ATCC 38327</strain>
    </source>
</reference>
<organism evidence="7 8">
    <name type="scientific">Allomyces macrogynus (strain ATCC 38327)</name>
    <name type="common">Allomyces javanicus var. macrogynus</name>
    <dbReference type="NCBI Taxonomy" id="578462"/>
    <lineage>
        <taxon>Eukaryota</taxon>
        <taxon>Fungi</taxon>
        <taxon>Fungi incertae sedis</taxon>
        <taxon>Blastocladiomycota</taxon>
        <taxon>Blastocladiomycetes</taxon>
        <taxon>Blastocladiales</taxon>
        <taxon>Blastocladiaceae</taxon>
        <taxon>Allomyces</taxon>
    </lineage>
</organism>
<keyword evidence="1" id="KW-0479">Metal-binding</keyword>
<name>A0A0L0T1T0_ALLM3</name>
<accession>A0A0L0T1T0</accession>
<dbReference type="Gene3D" id="3.30.420.10">
    <property type="entry name" value="Ribonuclease H-like superfamily/Ribonuclease H"/>
    <property type="match status" value="1"/>
</dbReference>
<evidence type="ECO:0000256" key="1">
    <source>
        <dbReference type="ARBA" id="ARBA00022723"/>
    </source>
</evidence>
<proteinExistence type="predicted"/>
<evidence type="ECO:0000313" key="8">
    <source>
        <dbReference type="Proteomes" id="UP000054350"/>
    </source>
</evidence>
<dbReference type="SMART" id="SM00547">
    <property type="entry name" value="ZnF_RBZ"/>
    <property type="match status" value="1"/>
</dbReference>
<feature type="region of interest" description="Disordered" evidence="5">
    <location>
        <begin position="510"/>
        <end position="538"/>
    </location>
</feature>
<feature type="domain" description="RanBP2-type" evidence="6">
    <location>
        <begin position="542"/>
        <end position="571"/>
    </location>
</feature>
<dbReference type="SUPFAM" id="SSF53098">
    <property type="entry name" value="Ribonuclease H-like"/>
    <property type="match status" value="1"/>
</dbReference>
<keyword evidence="8" id="KW-1185">Reference proteome</keyword>
<evidence type="ECO:0000259" key="6">
    <source>
        <dbReference type="PROSITE" id="PS50199"/>
    </source>
</evidence>
<dbReference type="SUPFAM" id="SSF90209">
    <property type="entry name" value="Ran binding protein zinc finger-like"/>
    <property type="match status" value="1"/>
</dbReference>
<dbReference type="EMBL" id="GG745358">
    <property type="protein sequence ID" value="KNE68803.1"/>
    <property type="molecule type" value="Genomic_DNA"/>
</dbReference>
<dbReference type="InterPro" id="IPR012337">
    <property type="entry name" value="RNaseH-like_sf"/>
</dbReference>